<evidence type="ECO:0000313" key="3">
    <source>
        <dbReference type="EMBL" id="KAI5349874.1"/>
    </source>
</evidence>
<protein>
    <recommendedName>
        <fullName evidence="5">Pentatricopeptide repeat-containing protein</fullName>
    </recommendedName>
</protein>
<dbReference type="Pfam" id="PF13041">
    <property type="entry name" value="PPR_2"/>
    <property type="match status" value="1"/>
</dbReference>
<organism evidence="3 4">
    <name type="scientific">Prunus dulcis</name>
    <name type="common">Almond</name>
    <name type="synonym">Amygdalus dulcis</name>
    <dbReference type="NCBI Taxonomy" id="3755"/>
    <lineage>
        <taxon>Eukaryota</taxon>
        <taxon>Viridiplantae</taxon>
        <taxon>Streptophyta</taxon>
        <taxon>Embryophyta</taxon>
        <taxon>Tracheophyta</taxon>
        <taxon>Spermatophyta</taxon>
        <taxon>Magnoliopsida</taxon>
        <taxon>eudicotyledons</taxon>
        <taxon>Gunneridae</taxon>
        <taxon>Pentapetalae</taxon>
        <taxon>rosids</taxon>
        <taxon>fabids</taxon>
        <taxon>Rosales</taxon>
        <taxon>Rosaceae</taxon>
        <taxon>Amygdaloideae</taxon>
        <taxon>Amygdaleae</taxon>
        <taxon>Prunus</taxon>
    </lineage>
</organism>
<keyword evidence="1" id="KW-0677">Repeat</keyword>
<evidence type="ECO:0000256" key="1">
    <source>
        <dbReference type="ARBA" id="ARBA00022737"/>
    </source>
</evidence>
<feature type="repeat" description="PPR" evidence="2">
    <location>
        <begin position="44"/>
        <end position="78"/>
    </location>
</feature>
<keyword evidence="4" id="KW-1185">Reference proteome</keyword>
<reference evidence="3 4" key="1">
    <citation type="journal article" date="2022" name="G3 (Bethesda)">
        <title>Whole-genome sequence and methylome profiling of the almond [Prunus dulcis (Mill.) D.A. Webb] cultivar 'Nonpareil'.</title>
        <authorList>
            <person name="D'Amico-Willman K.M."/>
            <person name="Ouma W.Z."/>
            <person name="Meulia T."/>
            <person name="Sideli G.M."/>
            <person name="Gradziel T.M."/>
            <person name="Fresnedo-Ramirez J."/>
        </authorList>
    </citation>
    <scope>NUCLEOTIDE SEQUENCE [LARGE SCALE GENOMIC DNA]</scope>
    <source>
        <strain evidence="3">Clone GOH B32 T37-40</strain>
    </source>
</reference>
<evidence type="ECO:0008006" key="5">
    <source>
        <dbReference type="Google" id="ProtNLM"/>
    </source>
</evidence>
<evidence type="ECO:0000256" key="2">
    <source>
        <dbReference type="PROSITE-ProRule" id="PRU00708"/>
    </source>
</evidence>
<accession>A0AAD4WUK6</accession>
<dbReference type="PANTHER" id="PTHR45613">
    <property type="entry name" value="PENTATRICOPEPTIDE REPEAT-CONTAINING PROTEIN"/>
    <property type="match status" value="1"/>
</dbReference>
<proteinExistence type="predicted"/>
<dbReference type="PROSITE" id="PS51375">
    <property type="entry name" value="PPR"/>
    <property type="match status" value="2"/>
</dbReference>
<comment type="caution">
    <text evidence="3">The sequence shown here is derived from an EMBL/GenBank/DDBJ whole genome shotgun (WGS) entry which is preliminary data.</text>
</comment>
<gene>
    <name evidence="3" type="ORF">L3X38_002765</name>
</gene>
<dbReference type="InterPro" id="IPR011990">
    <property type="entry name" value="TPR-like_helical_dom_sf"/>
</dbReference>
<feature type="repeat" description="PPR" evidence="2">
    <location>
        <begin position="9"/>
        <end position="43"/>
    </location>
</feature>
<name>A0AAD4WUK6_PRUDU</name>
<dbReference type="Proteomes" id="UP001054821">
    <property type="component" value="Chromosome 1"/>
</dbReference>
<dbReference type="InterPro" id="IPR002885">
    <property type="entry name" value="PPR_rpt"/>
</dbReference>
<sequence>MNKKGIKPDVVTFTSLISAVCKSGKWEEAVSLFRNMIDCGDFPNIVTFNSALDALCKEGKTAGALNLAEEMFLRGVSLISSPTTP</sequence>
<dbReference type="AlphaFoldDB" id="A0AAD4WUK6"/>
<dbReference type="NCBIfam" id="TIGR00756">
    <property type="entry name" value="PPR"/>
    <property type="match status" value="2"/>
</dbReference>
<dbReference type="PANTHER" id="PTHR45613:SF207">
    <property type="entry name" value="OS08G0300700 PROTEIN"/>
    <property type="match status" value="1"/>
</dbReference>
<dbReference type="EMBL" id="JAJFAZ020000001">
    <property type="protein sequence ID" value="KAI5349874.1"/>
    <property type="molecule type" value="Genomic_DNA"/>
</dbReference>
<evidence type="ECO:0000313" key="4">
    <source>
        <dbReference type="Proteomes" id="UP001054821"/>
    </source>
</evidence>
<dbReference type="Gene3D" id="1.25.40.10">
    <property type="entry name" value="Tetratricopeptide repeat domain"/>
    <property type="match status" value="1"/>
</dbReference>